<feature type="binding site" evidence="7">
    <location>
        <position position="150"/>
    </location>
    <ligand>
        <name>NADP(+)</name>
        <dbReference type="ChEBI" id="CHEBI:58349"/>
    </ligand>
</feature>
<dbReference type="EC" id="1.1.1.49" evidence="7"/>
<comment type="pathway">
    <text evidence="1 7">Carbohydrate degradation; pentose phosphate pathway; D-ribulose 5-phosphate from D-glucose 6-phosphate (oxidative stage): step 1/3.</text>
</comment>
<evidence type="ECO:0000256" key="1">
    <source>
        <dbReference type="ARBA" id="ARBA00004937"/>
    </source>
</evidence>
<dbReference type="RefSeq" id="WP_004435489.1">
    <property type="nucleotide sequence ID" value="NZ_ADWW01000002.1"/>
</dbReference>
<feature type="domain" description="Glucose-6-phosphate dehydrogenase C-terminal" evidence="9">
    <location>
        <begin position="192"/>
        <end position="489"/>
    </location>
</feature>
<feature type="binding site" evidence="7">
    <location>
        <begin position="87"/>
        <end position="88"/>
    </location>
    <ligand>
        <name>NADP(+)</name>
        <dbReference type="ChEBI" id="CHEBI:58349"/>
    </ligand>
</feature>
<evidence type="ECO:0000256" key="5">
    <source>
        <dbReference type="ARBA" id="ARBA00023002"/>
    </source>
</evidence>
<dbReference type="HOGENOM" id="CLU_013524_5_1_9"/>
<keyword evidence="11" id="KW-1185">Reference proteome</keyword>
<evidence type="ECO:0000256" key="3">
    <source>
        <dbReference type="ARBA" id="ARBA00022526"/>
    </source>
</evidence>
<evidence type="ECO:0000259" key="9">
    <source>
        <dbReference type="Pfam" id="PF02781"/>
    </source>
</evidence>
<protein>
    <recommendedName>
        <fullName evidence="7">Glucose-6-phosphate 1-dehydrogenase</fullName>
        <shortName evidence="7">G6PD</shortName>
        <ecNumber evidence="7">1.1.1.49</ecNumber>
    </recommendedName>
</protein>
<dbReference type="PANTHER" id="PTHR23429:SF0">
    <property type="entry name" value="GLUCOSE-6-PHOSPHATE 1-DEHYDROGENASE"/>
    <property type="match status" value="1"/>
</dbReference>
<comment type="function">
    <text evidence="7">Catalyzes the oxidation of glucose 6-phosphate to 6-phosphogluconolactone.</text>
</comment>
<dbReference type="UniPathway" id="UPA00115">
    <property type="reaction ID" value="UER00408"/>
</dbReference>
<dbReference type="GO" id="GO:0050661">
    <property type="term" value="F:NADP binding"/>
    <property type="evidence" value="ECO:0007669"/>
    <property type="project" value="UniProtKB-UniRule"/>
</dbReference>
<gene>
    <name evidence="10" type="primary">zwf2</name>
    <name evidence="7" type="synonym">zwf</name>
    <name evidence="10" type="ORF">BMMGA3_11235</name>
</gene>
<dbReference type="NCBIfam" id="TIGR00871">
    <property type="entry name" value="zwf"/>
    <property type="match status" value="1"/>
</dbReference>
<evidence type="ECO:0000256" key="2">
    <source>
        <dbReference type="ARBA" id="ARBA00009975"/>
    </source>
</evidence>
<evidence type="ECO:0000259" key="8">
    <source>
        <dbReference type="Pfam" id="PF00479"/>
    </source>
</evidence>
<dbReference type="Proteomes" id="UP000027602">
    <property type="component" value="Chromosome"/>
</dbReference>
<dbReference type="OrthoDB" id="9802739at2"/>
<dbReference type="eggNOG" id="COG0364">
    <property type="taxonomic scope" value="Bacteria"/>
</dbReference>
<name>I3EA81_BACMM</name>
<dbReference type="InterPro" id="IPR022674">
    <property type="entry name" value="G6P_DH_NAD-bd"/>
</dbReference>
<organism evidence="10 11">
    <name type="scientific">Bacillus methanolicus (strain MGA3 / ATCC 53907)</name>
    <dbReference type="NCBI Taxonomy" id="796606"/>
    <lineage>
        <taxon>Bacteria</taxon>
        <taxon>Bacillati</taxon>
        <taxon>Bacillota</taxon>
        <taxon>Bacilli</taxon>
        <taxon>Bacillales</taxon>
        <taxon>Bacillaceae</taxon>
        <taxon>Bacillus</taxon>
    </lineage>
</organism>
<dbReference type="InterPro" id="IPR019796">
    <property type="entry name" value="G6P_DH_AS"/>
</dbReference>
<keyword evidence="3 7" id="KW-0313">Glucose metabolism</keyword>
<dbReference type="GO" id="GO:0009051">
    <property type="term" value="P:pentose-phosphate shunt, oxidative branch"/>
    <property type="evidence" value="ECO:0007669"/>
    <property type="project" value="TreeGrafter"/>
</dbReference>
<sequence>MKQNGKPTALIMIFGATGDLAKRKLFPSIYNLYTKGKLERFAVIGVARRPLSTKDFQTAVKNSIQTSNDSPADVNDFISRFYYHSHDVTDSSSYTALNQLAEELDGNYSLEGNRIFYLAMAPEFFGTIAEHLKKDGLTNVRGFKRLVIEKPFGHDLESAIALNKQIRTAFSENEIYRIDHYLGKEMVQNIEVIRFANAIFEPLWNNRYIANIQVTSSEILGVEERGRYYEKSGALRDMVQNHMLQMVALLAMEPPIRLTTDEIRSEKVKVLRALRPLKAEEVNDYFVRGQYGSGKINGEKVPGYREEPMVDKESNTETFVAGKLMIDNFRWAGVPFYIRTGKRMKAKSTKIVIQFKDIPMNLYYQTDQTLNPNLLVIHIQPEEGITLHLNAKKAGQNMEATPVKLNFSNKGADGMNTPEAYEKLLYDCIRGDATNFTHWDEVALSWSFTDKISEVWENTKEASFPNYQAGTMGPKAADELLEKDGFFWWPVTDLDV</sequence>
<comment type="similarity">
    <text evidence="2 7">Belongs to the glucose-6-phosphate dehydrogenase family.</text>
</comment>
<accession>I3EA81</accession>
<dbReference type="SUPFAM" id="SSF51735">
    <property type="entry name" value="NAD(P)-binding Rossmann-fold domains"/>
    <property type="match status" value="1"/>
</dbReference>
<evidence type="ECO:0000256" key="7">
    <source>
        <dbReference type="HAMAP-Rule" id="MF_00966"/>
    </source>
</evidence>
<dbReference type="InterPro" id="IPR036291">
    <property type="entry name" value="NAD(P)-bd_dom_sf"/>
</dbReference>
<dbReference type="InterPro" id="IPR001282">
    <property type="entry name" value="G6P_DH"/>
</dbReference>
<dbReference type="PROSITE" id="PS00069">
    <property type="entry name" value="G6P_DEHYDROGENASE"/>
    <property type="match status" value="1"/>
</dbReference>
<reference evidence="10 11" key="1">
    <citation type="journal article" date="2015" name="BMC Genomics">
        <title>Transcriptome analysis of thermophilic methylotrophic Bacillus methanolicus MGA3 using RNA-sequencing provides detailed insights into its previously uncharted transcriptional landscape.</title>
        <authorList>
            <person name="Irla M."/>
            <person name="Neshat A."/>
            <person name="Brautaset T."/>
            <person name="Ruckert C."/>
            <person name="Kalinowski J."/>
            <person name="Wendisch V.F."/>
        </authorList>
    </citation>
    <scope>NUCLEOTIDE SEQUENCE [LARGE SCALE GENOMIC DNA]</scope>
    <source>
        <strain evidence="11">MGA3 / ATCC 53907</strain>
    </source>
</reference>
<dbReference type="SUPFAM" id="SSF55347">
    <property type="entry name" value="Glyceraldehyde-3-phosphate dehydrogenase-like, C-terminal domain"/>
    <property type="match status" value="1"/>
</dbReference>
<dbReference type="PRINTS" id="PR00079">
    <property type="entry name" value="G6PDHDRGNASE"/>
</dbReference>
<feature type="active site" description="Proton acceptor" evidence="7">
    <location>
        <position position="242"/>
    </location>
</feature>
<feature type="binding site" evidence="7">
    <location>
        <position position="48"/>
    </location>
    <ligand>
        <name>NADP(+)</name>
        <dbReference type="ChEBI" id="CHEBI:58349"/>
    </ligand>
</feature>
<feature type="binding site" evidence="7">
    <location>
        <position position="342"/>
    </location>
    <ligand>
        <name>substrate</name>
    </ligand>
</feature>
<dbReference type="EMBL" id="CP007739">
    <property type="protein sequence ID" value="AIE60643.1"/>
    <property type="molecule type" value="Genomic_DNA"/>
</dbReference>
<evidence type="ECO:0000256" key="6">
    <source>
        <dbReference type="ARBA" id="ARBA00023277"/>
    </source>
</evidence>
<feature type="domain" description="Glucose-6-phosphate dehydrogenase NAD-binding" evidence="8">
    <location>
        <begin position="12"/>
        <end position="189"/>
    </location>
</feature>
<keyword evidence="6 7" id="KW-0119">Carbohydrate metabolism</keyword>
<dbReference type="Gene3D" id="3.40.50.720">
    <property type="entry name" value="NAD(P)-binding Rossmann-like Domain"/>
    <property type="match status" value="1"/>
</dbReference>
<keyword evidence="4 7" id="KW-0521">NADP</keyword>
<dbReference type="PIRSF" id="PIRSF000110">
    <property type="entry name" value="G6PD"/>
    <property type="match status" value="1"/>
</dbReference>
<dbReference type="STRING" id="796606.BMMGA3_11235"/>
<evidence type="ECO:0000313" key="11">
    <source>
        <dbReference type="Proteomes" id="UP000027602"/>
    </source>
</evidence>
<feature type="binding site" evidence="7">
    <location>
        <position position="218"/>
    </location>
    <ligand>
        <name>substrate</name>
    </ligand>
</feature>
<dbReference type="Gene3D" id="3.30.360.10">
    <property type="entry name" value="Dihydrodipicolinate Reductase, domain 2"/>
    <property type="match status" value="1"/>
</dbReference>
<evidence type="ECO:0000313" key="10">
    <source>
        <dbReference type="EMBL" id="AIE60643.1"/>
    </source>
</evidence>
<feature type="binding site" evidence="7">
    <location>
        <position position="347"/>
    </location>
    <ligand>
        <name>substrate</name>
    </ligand>
</feature>
<dbReference type="InterPro" id="IPR022675">
    <property type="entry name" value="G6P_DH_C"/>
</dbReference>
<evidence type="ECO:0000256" key="4">
    <source>
        <dbReference type="ARBA" id="ARBA00022857"/>
    </source>
</evidence>
<dbReference type="HAMAP" id="MF_00966">
    <property type="entry name" value="G6PD"/>
    <property type="match status" value="1"/>
</dbReference>
<keyword evidence="5 7" id="KW-0560">Oxidoreductase</keyword>
<dbReference type="AlphaFoldDB" id="I3EA81"/>
<dbReference type="GO" id="GO:0005829">
    <property type="term" value="C:cytosol"/>
    <property type="evidence" value="ECO:0007669"/>
    <property type="project" value="TreeGrafter"/>
</dbReference>
<feature type="binding site" evidence="7">
    <location>
        <begin position="15"/>
        <end position="22"/>
    </location>
    <ligand>
        <name>NADP(+)</name>
        <dbReference type="ChEBI" id="CHEBI:58349"/>
    </ligand>
</feature>
<feature type="binding site" evidence="7">
    <location>
        <position position="180"/>
    </location>
    <ligand>
        <name>substrate</name>
    </ligand>
</feature>
<dbReference type="GO" id="GO:0006006">
    <property type="term" value="P:glucose metabolic process"/>
    <property type="evidence" value="ECO:0007669"/>
    <property type="project" value="UniProtKB-KW"/>
</dbReference>
<dbReference type="KEGG" id="bmet:BMMGA3_11235"/>
<proteinExistence type="inferred from homology"/>
<dbReference type="Pfam" id="PF02781">
    <property type="entry name" value="G6PD_C"/>
    <property type="match status" value="1"/>
</dbReference>
<feature type="binding site" evidence="7">
    <location>
        <position position="237"/>
    </location>
    <ligand>
        <name>substrate</name>
    </ligand>
</feature>
<dbReference type="GO" id="GO:0004345">
    <property type="term" value="F:glucose-6-phosphate dehydrogenase activity"/>
    <property type="evidence" value="ECO:0007669"/>
    <property type="project" value="UniProtKB-UniRule"/>
</dbReference>
<dbReference type="PANTHER" id="PTHR23429">
    <property type="entry name" value="GLUCOSE-6-PHOSPHATE 1-DEHYDROGENASE G6PD"/>
    <property type="match status" value="1"/>
</dbReference>
<feature type="binding site" evidence="7">
    <location>
        <position position="184"/>
    </location>
    <ligand>
        <name>substrate</name>
    </ligand>
</feature>
<dbReference type="Pfam" id="PF00479">
    <property type="entry name" value="G6PD_N"/>
    <property type="match status" value="1"/>
</dbReference>
<comment type="catalytic activity">
    <reaction evidence="7">
        <text>D-glucose 6-phosphate + NADP(+) = 6-phospho-D-glucono-1,5-lactone + NADPH + H(+)</text>
        <dbReference type="Rhea" id="RHEA:15841"/>
        <dbReference type="ChEBI" id="CHEBI:15378"/>
        <dbReference type="ChEBI" id="CHEBI:57783"/>
        <dbReference type="ChEBI" id="CHEBI:57955"/>
        <dbReference type="ChEBI" id="CHEBI:58349"/>
        <dbReference type="ChEBI" id="CHEBI:61548"/>
        <dbReference type="EC" id="1.1.1.49"/>
    </reaction>
</comment>